<sequence>MNKLPRIVKILIVFAIVAALWMILAPNYLRTSLVYWYANIDDYKIFENNSVNVKDGKDWEESDSYNHYQLDSVDRAYLENHETVAYLIIQNGEILYEEYWDGYNSTSHSNIFSATKSIVSLLIGIAIDEGKIGSVDDRIGKYIPEFSGDNRGKISIRNLLTMSSGLDWDEAYSSPFSITTKAYYGKKLREVATQQHLAEKPGARFHYQSGNTQLLSFIVEAATGETISKYAEEKLWKPLQATQTALWSVDKKDGDEKAFCCFNTNARDAARFGQLVLNHGNWNGKQLISESYLKEATKAASYLLNEEQTKPLDFYGFQYWILPYKNMNIPYMRGHLGQYIYSIAEKNAVVVRFGKLKDKQKAGQITMDIPKYVDIALKILQ</sequence>
<keyword evidence="1" id="KW-0812">Transmembrane</keyword>
<dbReference type="GO" id="GO:0016787">
    <property type="term" value="F:hydrolase activity"/>
    <property type="evidence" value="ECO:0007669"/>
    <property type="project" value="UniProtKB-KW"/>
</dbReference>
<dbReference type="EMBL" id="RJJX01000003">
    <property type="protein sequence ID" value="RUT79424.1"/>
    <property type="molecule type" value="Genomic_DNA"/>
</dbReference>
<dbReference type="AlphaFoldDB" id="A0A434AY30"/>
<evidence type="ECO:0000313" key="3">
    <source>
        <dbReference type="EMBL" id="RUT79424.1"/>
    </source>
</evidence>
<dbReference type="Gene3D" id="3.40.710.10">
    <property type="entry name" value="DD-peptidase/beta-lactamase superfamily"/>
    <property type="match status" value="1"/>
</dbReference>
<protein>
    <submittedName>
        <fullName evidence="3">Class C beta-lactamase-related serine hydrolase</fullName>
    </submittedName>
</protein>
<keyword evidence="1" id="KW-0472">Membrane</keyword>
<dbReference type="Pfam" id="PF00144">
    <property type="entry name" value="Beta-lactamase"/>
    <property type="match status" value="1"/>
</dbReference>
<reference evidence="3 4" key="1">
    <citation type="submission" date="2018-11" db="EMBL/GenBank/DDBJ databases">
        <title>Parancylomarina longa gen. nov., sp. nov., isolated from sediments of southern Okinawa.</title>
        <authorList>
            <person name="Fu T."/>
        </authorList>
    </citation>
    <scope>NUCLEOTIDE SEQUENCE [LARGE SCALE GENOMIC DNA]</scope>
    <source>
        <strain evidence="3 4">T3-2 S1-C</strain>
    </source>
</reference>
<proteinExistence type="predicted"/>
<dbReference type="Proteomes" id="UP000282985">
    <property type="component" value="Unassembled WGS sequence"/>
</dbReference>
<dbReference type="InterPro" id="IPR001466">
    <property type="entry name" value="Beta-lactam-related"/>
</dbReference>
<dbReference type="SUPFAM" id="SSF56601">
    <property type="entry name" value="beta-lactamase/transpeptidase-like"/>
    <property type="match status" value="1"/>
</dbReference>
<accession>A0A434AY30</accession>
<dbReference type="OrthoDB" id="1185352at2"/>
<dbReference type="InterPro" id="IPR050789">
    <property type="entry name" value="Diverse_Enzym_Activities"/>
</dbReference>
<keyword evidence="3" id="KW-0378">Hydrolase</keyword>
<feature type="domain" description="Beta-lactamase-related" evidence="2">
    <location>
        <begin position="77"/>
        <end position="351"/>
    </location>
</feature>
<organism evidence="3 4">
    <name type="scientific">Ancylomarina longa</name>
    <dbReference type="NCBI Taxonomy" id="2487017"/>
    <lineage>
        <taxon>Bacteria</taxon>
        <taxon>Pseudomonadati</taxon>
        <taxon>Bacteroidota</taxon>
        <taxon>Bacteroidia</taxon>
        <taxon>Marinilabiliales</taxon>
        <taxon>Marinifilaceae</taxon>
        <taxon>Ancylomarina</taxon>
    </lineage>
</organism>
<keyword evidence="4" id="KW-1185">Reference proteome</keyword>
<evidence type="ECO:0000313" key="4">
    <source>
        <dbReference type="Proteomes" id="UP000282985"/>
    </source>
</evidence>
<dbReference type="RefSeq" id="WP_127342717.1">
    <property type="nucleotide sequence ID" value="NZ_RJJX01000003.1"/>
</dbReference>
<feature type="transmembrane region" description="Helical" evidence="1">
    <location>
        <begin position="7"/>
        <end position="24"/>
    </location>
</feature>
<evidence type="ECO:0000259" key="2">
    <source>
        <dbReference type="Pfam" id="PF00144"/>
    </source>
</evidence>
<dbReference type="InterPro" id="IPR012338">
    <property type="entry name" value="Beta-lactam/transpept-like"/>
</dbReference>
<comment type="caution">
    <text evidence="3">The sequence shown here is derived from an EMBL/GenBank/DDBJ whole genome shotgun (WGS) entry which is preliminary data.</text>
</comment>
<dbReference type="PANTHER" id="PTHR43283">
    <property type="entry name" value="BETA-LACTAMASE-RELATED"/>
    <property type="match status" value="1"/>
</dbReference>
<name>A0A434AY30_9BACT</name>
<keyword evidence="1" id="KW-1133">Transmembrane helix</keyword>
<gene>
    <name evidence="3" type="ORF">DLK05_04175</name>
</gene>
<evidence type="ECO:0000256" key="1">
    <source>
        <dbReference type="SAM" id="Phobius"/>
    </source>
</evidence>
<dbReference type="PANTHER" id="PTHR43283:SF7">
    <property type="entry name" value="BETA-LACTAMASE-RELATED DOMAIN-CONTAINING PROTEIN"/>
    <property type="match status" value="1"/>
</dbReference>